<dbReference type="OrthoDB" id="3255371at2759"/>
<sequence>MTGYSTLFATGLFLSYTGSATLPAAHPPRVRRPKLALRTHLHAMPSGPLSAVSPTSSVPPSPRVPRRRSSLTMAHNPIAAIKSPTRAAGISSRAHALIQSLNSPVTRTWTLEAVGERSFEQENTPRCVGGTCVAQLIPHRRRIGAPKPPPTVPLPAVPTLTLITTLPSPLSPALEPSPNVLPAPTPDKPTRSPLVTRNDPMDPMDTDSH</sequence>
<feature type="chain" id="PRO_5024380110" description="Transmembrane protein" evidence="2">
    <location>
        <begin position="21"/>
        <end position="209"/>
    </location>
</feature>
<feature type="region of interest" description="Disordered" evidence="1">
    <location>
        <begin position="167"/>
        <end position="209"/>
    </location>
</feature>
<feature type="compositionally biased region" description="Low complexity" evidence="1">
    <location>
        <begin position="167"/>
        <end position="178"/>
    </location>
</feature>
<dbReference type="Proteomes" id="UP000383932">
    <property type="component" value="Unassembled WGS sequence"/>
</dbReference>
<keyword evidence="4" id="KW-1185">Reference proteome</keyword>
<proteinExistence type="predicted"/>
<accession>A0A5N5QA20</accession>
<evidence type="ECO:0008006" key="5">
    <source>
        <dbReference type="Google" id="ProtNLM"/>
    </source>
</evidence>
<gene>
    <name evidence="3" type="ORF">CTheo_8273</name>
</gene>
<feature type="signal peptide" evidence="2">
    <location>
        <begin position="1"/>
        <end position="20"/>
    </location>
</feature>
<name>A0A5N5QA20_9AGAM</name>
<reference evidence="3 4" key="1">
    <citation type="journal article" date="2019" name="Fungal Biol. Biotechnol.">
        <title>Draft genome sequence of fastidious pathogen Ceratobasidium theobromae, which causes vascular-streak dieback in Theobroma cacao.</title>
        <authorList>
            <person name="Ali S.S."/>
            <person name="Asman A."/>
            <person name="Shao J."/>
            <person name="Firmansyah A.P."/>
            <person name="Susilo A.W."/>
            <person name="Rosmana A."/>
            <person name="McMahon P."/>
            <person name="Junaid M."/>
            <person name="Guest D."/>
            <person name="Kheng T.Y."/>
            <person name="Meinhardt L.W."/>
            <person name="Bailey B.A."/>
        </authorList>
    </citation>
    <scope>NUCLEOTIDE SEQUENCE [LARGE SCALE GENOMIC DNA]</scope>
    <source>
        <strain evidence="3 4">CT2</strain>
    </source>
</reference>
<evidence type="ECO:0000256" key="2">
    <source>
        <dbReference type="SAM" id="SignalP"/>
    </source>
</evidence>
<organism evidence="3 4">
    <name type="scientific">Ceratobasidium theobromae</name>
    <dbReference type="NCBI Taxonomy" id="1582974"/>
    <lineage>
        <taxon>Eukaryota</taxon>
        <taxon>Fungi</taxon>
        <taxon>Dikarya</taxon>
        <taxon>Basidiomycota</taxon>
        <taxon>Agaricomycotina</taxon>
        <taxon>Agaricomycetes</taxon>
        <taxon>Cantharellales</taxon>
        <taxon>Ceratobasidiaceae</taxon>
        <taxon>Ceratobasidium</taxon>
    </lineage>
</organism>
<protein>
    <recommendedName>
        <fullName evidence="5">Transmembrane protein</fullName>
    </recommendedName>
</protein>
<evidence type="ECO:0000313" key="4">
    <source>
        <dbReference type="Proteomes" id="UP000383932"/>
    </source>
</evidence>
<comment type="caution">
    <text evidence="3">The sequence shown here is derived from an EMBL/GenBank/DDBJ whole genome shotgun (WGS) entry which is preliminary data.</text>
</comment>
<dbReference type="EMBL" id="SSOP01000500">
    <property type="protein sequence ID" value="KAB5588288.1"/>
    <property type="molecule type" value="Genomic_DNA"/>
</dbReference>
<evidence type="ECO:0000313" key="3">
    <source>
        <dbReference type="EMBL" id="KAB5588288.1"/>
    </source>
</evidence>
<evidence type="ECO:0000256" key="1">
    <source>
        <dbReference type="SAM" id="MobiDB-lite"/>
    </source>
</evidence>
<feature type="region of interest" description="Disordered" evidence="1">
    <location>
        <begin position="44"/>
        <end position="69"/>
    </location>
</feature>
<keyword evidence="2" id="KW-0732">Signal</keyword>
<dbReference type="AlphaFoldDB" id="A0A5N5QA20"/>